<sequence>MKLAQYHFETGEYLRTVDAVKNIKSKEFMIPPYHTPDFPVAELEENEYHAFLDNNGNVPRDYNDGTWQAKERFVKVTAYNKQTKQPKEFEDKTLFDDEYTLLEPKPFQKWEGEQWVQDDEAVAEYNASNGKVIRDTAISSDLNALSAQWDVVSDAADIRRVINDAETINAQETDTTQFRLADNTWRDTSLAELREVLRVFIARKRDIWDQFAQWDATDKLEPFSPEY</sequence>
<proteinExistence type="predicted"/>
<dbReference type="Proteomes" id="UP000348942">
    <property type="component" value="Chromosome 2"/>
</dbReference>
<name>A0A5Q0THS2_9VIBR</name>
<evidence type="ECO:0000313" key="3">
    <source>
        <dbReference type="Proteomes" id="UP000348942"/>
    </source>
</evidence>
<dbReference type="EMBL" id="CP045700">
    <property type="protein sequence ID" value="QGA66356.1"/>
    <property type="molecule type" value="Genomic_DNA"/>
</dbReference>
<reference evidence="2 3" key="1">
    <citation type="submission" date="2019-10" db="EMBL/GenBank/DDBJ databases">
        <title>Vibrio sp. nov., isolated from Coralline algae surface.</title>
        <authorList>
            <person name="Geng Y."/>
            <person name="Zhang X."/>
        </authorList>
    </citation>
    <scope>NUCLEOTIDE SEQUENCE [LARGE SCALE GENOMIC DNA]</scope>
    <source>
        <strain evidence="2 3">SM1977</strain>
    </source>
</reference>
<evidence type="ECO:0008006" key="4">
    <source>
        <dbReference type="Google" id="ProtNLM"/>
    </source>
</evidence>
<evidence type="ECO:0000313" key="2">
    <source>
        <dbReference type="EMBL" id="QGA66723.1"/>
    </source>
</evidence>
<dbReference type="AlphaFoldDB" id="A0A5Q0THS2"/>
<protein>
    <recommendedName>
        <fullName evidence="4">Tail fiber assembly protein</fullName>
    </recommendedName>
</protein>
<dbReference type="EMBL" id="CP045700">
    <property type="protein sequence ID" value="QGA66723.1"/>
    <property type="molecule type" value="Genomic_DNA"/>
</dbReference>
<keyword evidence="3" id="KW-1185">Reference proteome</keyword>
<accession>A0A5Q0THS2</accession>
<dbReference type="RefSeq" id="WP_153448490.1">
    <property type="nucleotide sequence ID" value="NZ_CP045700.1"/>
</dbReference>
<evidence type="ECO:0000313" key="1">
    <source>
        <dbReference type="EMBL" id="QGA66356.1"/>
    </source>
</evidence>
<organism evidence="2 3">
    <name type="scientific">Vibrio algicola</name>
    <dbReference type="NCBI Taxonomy" id="2662262"/>
    <lineage>
        <taxon>Bacteria</taxon>
        <taxon>Pseudomonadati</taxon>
        <taxon>Pseudomonadota</taxon>
        <taxon>Gammaproteobacteria</taxon>
        <taxon>Vibrionales</taxon>
        <taxon>Vibrionaceae</taxon>
        <taxon>Vibrio</taxon>
    </lineage>
</organism>
<gene>
    <name evidence="1" type="ORF">GFB47_13060</name>
    <name evidence="2" type="ORF">GFB47_15120</name>
</gene>